<accession>A0A9N9DMP4</accession>
<feature type="domain" description="PpiC" evidence="7">
    <location>
        <begin position="6"/>
        <end position="109"/>
    </location>
</feature>
<keyword evidence="3 5" id="KW-0697">Rotamase</keyword>
<comment type="similarity">
    <text evidence="2">Belongs to the PpiC/parvulin rotamase family. PIN4 subfamily.</text>
</comment>
<keyword evidence="9" id="KW-1185">Reference proteome</keyword>
<comment type="caution">
    <text evidence="8">The sequence shown here is derived from an EMBL/GenBank/DDBJ whole genome shotgun (WGS) entry which is preliminary data.</text>
</comment>
<dbReference type="Pfam" id="PF00639">
    <property type="entry name" value="Rotamase"/>
    <property type="match status" value="1"/>
</dbReference>
<evidence type="ECO:0000256" key="5">
    <source>
        <dbReference type="PROSITE-ProRule" id="PRU00278"/>
    </source>
</evidence>
<gene>
    <name evidence="8" type="ORF">POCULU_LOCUS9392</name>
</gene>
<dbReference type="SUPFAM" id="SSF54534">
    <property type="entry name" value="FKBP-like"/>
    <property type="match status" value="1"/>
</dbReference>
<evidence type="ECO:0000259" key="7">
    <source>
        <dbReference type="PROSITE" id="PS50198"/>
    </source>
</evidence>
<reference evidence="8" key="1">
    <citation type="submission" date="2021-06" db="EMBL/GenBank/DDBJ databases">
        <authorList>
            <person name="Kallberg Y."/>
            <person name="Tangrot J."/>
            <person name="Rosling A."/>
        </authorList>
    </citation>
    <scope>NUCLEOTIDE SEQUENCE</scope>
    <source>
        <strain evidence="8">IA702</strain>
    </source>
</reference>
<dbReference type="GO" id="GO:0006364">
    <property type="term" value="P:rRNA processing"/>
    <property type="evidence" value="ECO:0007669"/>
    <property type="project" value="InterPro"/>
</dbReference>
<evidence type="ECO:0000256" key="4">
    <source>
        <dbReference type="ARBA" id="ARBA00023235"/>
    </source>
</evidence>
<evidence type="ECO:0000313" key="8">
    <source>
        <dbReference type="EMBL" id="CAG8640524.1"/>
    </source>
</evidence>
<protein>
    <recommendedName>
        <fullName evidence="6">Peptidyl-prolyl cis-trans isomerase</fullName>
        <ecNumber evidence="6">5.2.1.8</ecNumber>
    </recommendedName>
</protein>
<dbReference type="InterPro" id="IPR046357">
    <property type="entry name" value="PPIase_dom_sf"/>
</dbReference>
<dbReference type="InterPro" id="IPR000297">
    <property type="entry name" value="PPIase_PpiC"/>
</dbReference>
<dbReference type="GO" id="GO:0003677">
    <property type="term" value="F:DNA binding"/>
    <property type="evidence" value="ECO:0007669"/>
    <property type="project" value="InterPro"/>
</dbReference>
<dbReference type="AlphaFoldDB" id="A0A9N9DMP4"/>
<organism evidence="8 9">
    <name type="scientific">Paraglomus occultum</name>
    <dbReference type="NCBI Taxonomy" id="144539"/>
    <lineage>
        <taxon>Eukaryota</taxon>
        <taxon>Fungi</taxon>
        <taxon>Fungi incertae sedis</taxon>
        <taxon>Mucoromycota</taxon>
        <taxon>Glomeromycotina</taxon>
        <taxon>Glomeromycetes</taxon>
        <taxon>Paraglomerales</taxon>
        <taxon>Paraglomeraceae</taxon>
        <taxon>Paraglomus</taxon>
    </lineage>
</organism>
<sequence>DGKLKGNTIKVRHILCEKRSKALEALQKLRENERFDKVAAEYSEDKARQGGMENNFVVIGDLGWRMRGTLLQEFEKAAFNLPTSTVDSPIYTPEPVRTSEGYHIIMVEGRK</sequence>
<evidence type="ECO:0000313" key="9">
    <source>
        <dbReference type="Proteomes" id="UP000789572"/>
    </source>
</evidence>
<dbReference type="PROSITE" id="PS50198">
    <property type="entry name" value="PPIC_PPIASE_2"/>
    <property type="match status" value="1"/>
</dbReference>
<name>A0A9N9DMP4_9GLOM</name>
<feature type="non-terminal residue" evidence="8">
    <location>
        <position position="1"/>
    </location>
</feature>
<evidence type="ECO:0000256" key="6">
    <source>
        <dbReference type="RuleBase" id="RU363014"/>
    </source>
</evidence>
<dbReference type="Proteomes" id="UP000789572">
    <property type="component" value="Unassembled WGS sequence"/>
</dbReference>
<proteinExistence type="inferred from homology"/>
<comment type="catalytic activity">
    <reaction evidence="1 6">
        <text>[protein]-peptidylproline (omega=180) = [protein]-peptidylproline (omega=0)</text>
        <dbReference type="Rhea" id="RHEA:16237"/>
        <dbReference type="Rhea" id="RHEA-COMP:10747"/>
        <dbReference type="Rhea" id="RHEA-COMP:10748"/>
        <dbReference type="ChEBI" id="CHEBI:83833"/>
        <dbReference type="ChEBI" id="CHEBI:83834"/>
        <dbReference type="EC" id="5.2.1.8"/>
    </reaction>
</comment>
<evidence type="ECO:0000256" key="2">
    <source>
        <dbReference type="ARBA" id="ARBA00010242"/>
    </source>
</evidence>
<dbReference type="GO" id="GO:0003755">
    <property type="term" value="F:peptidyl-prolyl cis-trans isomerase activity"/>
    <property type="evidence" value="ECO:0007669"/>
    <property type="project" value="UniProtKB-UniRule"/>
</dbReference>
<evidence type="ECO:0000256" key="1">
    <source>
        <dbReference type="ARBA" id="ARBA00000971"/>
    </source>
</evidence>
<dbReference type="InterPro" id="IPR043323">
    <property type="entry name" value="PIN4"/>
</dbReference>
<dbReference type="EC" id="5.2.1.8" evidence="6"/>
<dbReference type="Gene3D" id="3.10.50.40">
    <property type="match status" value="1"/>
</dbReference>
<dbReference type="PANTHER" id="PTHR45995">
    <property type="match status" value="1"/>
</dbReference>
<dbReference type="OrthoDB" id="1911748at2759"/>
<keyword evidence="4 5" id="KW-0413">Isomerase</keyword>
<dbReference type="EMBL" id="CAJVPJ010003477">
    <property type="protein sequence ID" value="CAG8640524.1"/>
    <property type="molecule type" value="Genomic_DNA"/>
</dbReference>
<evidence type="ECO:0000256" key="3">
    <source>
        <dbReference type="ARBA" id="ARBA00023110"/>
    </source>
</evidence>